<dbReference type="SUPFAM" id="SSF52833">
    <property type="entry name" value="Thioredoxin-like"/>
    <property type="match status" value="1"/>
</dbReference>
<dbReference type="OrthoDB" id="8545217at2"/>
<dbReference type="Gene3D" id="3.40.30.10">
    <property type="entry name" value="Glutaredoxin"/>
    <property type="match status" value="1"/>
</dbReference>
<dbReference type="InterPro" id="IPR002109">
    <property type="entry name" value="Glutaredoxin"/>
</dbReference>
<dbReference type="RefSeq" id="WP_111903878.1">
    <property type="nucleotide sequence ID" value="NZ_QLNP01000074.1"/>
</dbReference>
<proteinExistence type="predicted"/>
<evidence type="ECO:0000313" key="2">
    <source>
        <dbReference type="EMBL" id="RAM37274.1"/>
    </source>
</evidence>
<dbReference type="AlphaFoldDB" id="A0A328HGK3"/>
<comment type="caution">
    <text evidence="2">The sequence shown here is derived from an EMBL/GenBank/DDBJ whole genome shotgun (WGS) entry which is preliminary data.</text>
</comment>
<feature type="domain" description="Glutaredoxin" evidence="1">
    <location>
        <begin position="3"/>
        <end position="60"/>
    </location>
</feature>
<accession>A0A328HGK3</accession>
<protein>
    <submittedName>
        <fullName evidence="2">Glutaredoxin family protein</fullName>
    </submittedName>
</protein>
<dbReference type="PROSITE" id="PS51354">
    <property type="entry name" value="GLUTAREDOXIN_2"/>
    <property type="match status" value="1"/>
</dbReference>
<dbReference type="Proteomes" id="UP000249166">
    <property type="component" value="Unassembled WGS sequence"/>
</dbReference>
<evidence type="ECO:0000313" key="3">
    <source>
        <dbReference type="Proteomes" id="UP000249166"/>
    </source>
</evidence>
<dbReference type="EMBL" id="QLNP01000074">
    <property type="protein sequence ID" value="RAM37274.1"/>
    <property type="molecule type" value="Genomic_DNA"/>
</dbReference>
<dbReference type="Pfam" id="PF00462">
    <property type="entry name" value="Glutaredoxin"/>
    <property type="match status" value="1"/>
</dbReference>
<sequence>MTVTIYTKPSGCFGCTKTKQKFVEAGLPFHEVDVTTNQAAFEYITEELGYSQVPVVVYDKDGTENHWSGLNPGRIEQIIAIEAAAGRAREA</sequence>
<dbReference type="InterPro" id="IPR036249">
    <property type="entry name" value="Thioredoxin-like_sf"/>
</dbReference>
<dbReference type="CDD" id="cd02976">
    <property type="entry name" value="NrdH"/>
    <property type="match status" value="1"/>
</dbReference>
<name>A0A328HGK3_ARTGO</name>
<reference evidence="2 3" key="1">
    <citation type="submission" date="2018-04" db="EMBL/GenBank/DDBJ databases">
        <title>Bacteria isolated from cave deposits of Manipur.</title>
        <authorList>
            <person name="Sahoo D."/>
            <person name="Sarangthem I."/>
            <person name="Nandeibam J."/>
        </authorList>
    </citation>
    <scope>NUCLEOTIDE SEQUENCE [LARGE SCALE GENOMIC DNA]</scope>
    <source>
        <strain evidence="3">mrc11</strain>
    </source>
</reference>
<organism evidence="2 3">
    <name type="scientific">Arthrobacter globiformis</name>
    <dbReference type="NCBI Taxonomy" id="1665"/>
    <lineage>
        <taxon>Bacteria</taxon>
        <taxon>Bacillati</taxon>
        <taxon>Actinomycetota</taxon>
        <taxon>Actinomycetes</taxon>
        <taxon>Micrococcales</taxon>
        <taxon>Micrococcaceae</taxon>
        <taxon>Arthrobacter</taxon>
    </lineage>
</organism>
<evidence type="ECO:0000259" key="1">
    <source>
        <dbReference type="Pfam" id="PF00462"/>
    </source>
</evidence>
<gene>
    <name evidence="2" type="ORF">DBZ45_10655</name>
</gene>